<evidence type="ECO:0000313" key="1">
    <source>
        <dbReference type="EMBL" id="KAJ8877117.1"/>
    </source>
</evidence>
<evidence type="ECO:0000313" key="2">
    <source>
        <dbReference type="Proteomes" id="UP001159363"/>
    </source>
</evidence>
<organism evidence="1 2">
    <name type="scientific">Dryococelus australis</name>
    <dbReference type="NCBI Taxonomy" id="614101"/>
    <lineage>
        <taxon>Eukaryota</taxon>
        <taxon>Metazoa</taxon>
        <taxon>Ecdysozoa</taxon>
        <taxon>Arthropoda</taxon>
        <taxon>Hexapoda</taxon>
        <taxon>Insecta</taxon>
        <taxon>Pterygota</taxon>
        <taxon>Neoptera</taxon>
        <taxon>Polyneoptera</taxon>
        <taxon>Phasmatodea</taxon>
        <taxon>Verophasmatodea</taxon>
        <taxon>Anareolatae</taxon>
        <taxon>Phasmatidae</taxon>
        <taxon>Eurycanthinae</taxon>
        <taxon>Dryococelus</taxon>
    </lineage>
</organism>
<comment type="caution">
    <text evidence="1">The sequence shown here is derived from an EMBL/GenBank/DDBJ whole genome shotgun (WGS) entry which is preliminary data.</text>
</comment>
<keyword evidence="2" id="KW-1185">Reference proteome</keyword>
<accession>A0ABQ9GYP0</accession>
<feature type="non-terminal residue" evidence="1">
    <location>
        <position position="178"/>
    </location>
</feature>
<reference evidence="1 2" key="1">
    <citation type="submission" date="2023-02" db="EMBL/GenBank/DDBJ databases">
        <title>LHISI_Scaffold_Assembly.</title>
        <authorList>
            <person name="Stuart O.P."/>
            <person name="Cleave R."/>
            <person name="Magrath M.J.L."/>
            <person name="Mikheyev A.S."/>
        </authorList>
    </citation>
    <scope>NUCLEOTIDE SEQUENCE [LARGE SCALE GENOMIC DNA]</scope>
    <source>
        <strain evidence="1">Daus_M_001</strain>
        <tissue evidence="1">Leg muscle</tissue>
    </source>
</reference>
<dbReference type="EMBL" id="JARBHB010000008">
    <property type="protein sequence ID" value="KAJ8877117.1"/>
    <property type="molecule type" value="Genomic_DNA"/>
</dbReference>
<protein>
    <submittedName>
        <fullName evidence="1">Uncharacterized protein</fullName>
    </submittedName>
</protein>
<sequence>MRMPISLTFSGCWMKHIFTCMDENPQELYQCPLHSTKVTVWCAISSHGVIGPYSFEKRGGHCNNSHPVAMLLCWKIIFVHSLQNFAHLNVDSYWFNRAEQMLIPLNAQLQLLDDCLKGASFHAIVKFHGLWNRIEEEIAGIPLIVLHRVMQNFHHKLGRCVQRNGQRLYIVLLRPKMN</sequence>
<gene>
    <name evidence="1" type="ORF">PR048_021569</name>
</gene>
<proteinExistence type="predicted"/>
<dbReference type="Proteomes" id="UP001159363">
    <property type="component" value="Chromosome 7"/>
</dbReference>
<name>A0ABQ9GYP0_9NEOP</name>